<keyword evidence="2" id="KW-0808">Transferase</keyword>
<dbReference type="STRING" id="52560.SAMN04488082_11182"/>
<dbReference type="InterPro" id="IPR028098">
    <property type="entry name" value="Glyco_trans_4-like_N"/>
</dbReference>
<reference evidence="3" key="1">
    <citation type="submission" date="2016-10" db="EMBL/GenBank/DDBJ databases">
        <authorList>
            <person name="Varghese N."/>
            <person name="Submissions S."/>
        </authorList>
    </citation>
    <scope>NUCLEOTIDE SEQUENCE [LARGE SCALE GENOMIC DNA]</scope>
    <source>
        <strain evidence="3">DSM 5918</strain>
    </source>
</reference>
<evidence type="ECO:0000259" key="1">
    <source>
        <dbReference type="Pfam" id="PF13439"/>
    </source>
</evidence>
<sequence length="415" mass="47713">MKICFILGEIGYGGHARSAISIAIALINKGHDVFFVGGNSGGEFLLKDNGLKYNIFDTGYKKNYIVKFGLKYKIHKILYKLNPDIIHAFDFSGLYLSESYARKYGKKILYTICGGPVPQKFIPSMKPIIVFSKELYEGIYSLHEVDKEKLLINAQRISFDALQNSKFDIYKWSEKDKINFNIPIVLCISRIANLKINSLKEVINCIDIVLLSKKVNLLIIGSIDDSHAFAVINELAKKVNEKHKFNYVTVTNIGSEYASKFLSIADILVGVGRSAFEGMFLGVPTLVLGEYGFSSVAKSATFDRLMAYNFSGRDVLNRKKIEINHMAIELLHILNDNEYKNRISEESKTWVRDNLDVNKGCEFYESIYNKDFPYFEVPKRLIFFKYCIYSFFRQIYKEIAPYSIQNKINYFRFNK</sequence>
<evidence type="ECO:0000313" key="2">
    <source>
        <dbReference type="EMBL" id="SFJ99656.1"/>
    </source>
</evidence>
<gene>
    <name evidence="2" type="ORF">SAMN04488082_11182</name>
</gene>
<dbReference type="Gene3D" id="3.40.50.2000">
    <property type="entry name" value="Glycogen Phosphorylase B"/>
    <property type="match status" value="2"/>
</dbReference>
<organism evidence="2 3">
    <name type="scientific">Desulfomicrobium apsheronum</name>
    <dbReference type="NCBI Taxonomy" id="52560"/>
    <lineage>
        <taxon>Bacteria</taxon>
        <taxon>Pseudomonadati</taxon>
        <taxon>Thermodesulfobacteriota</taxon>
        <taxon>Desulfovibrionia</taxon>
        <taxon>Desulfovibrionales</taxon>
        <taxon>Desulfomicrobiaceae</taxon>
        <taxon>Desulfomicrobium</taxon>
    </lineage>
</organism>
<keyword evidence="3" id="KW-1185">Reference proteome</keyword>
<dbReference type="AlphaFoldDB" id="A0A1I3VZK4"/>
<proteinExistence type="predicted"/>
<dbReference type="GO" id="GO:0016757">
    <property type="term" value="F:glycosyltransferase activity"/>
    <property type="evidence" value="ECO:0007669"/>
    <property type="project" value="UniProtKB-ARBA"/>
</dbReference>
<dbReference type="RefSeq" id="WP_143075612.1">
    <property type="nucleotide sequence ID" value="NZ_FORX01000011.1"/>
</dbReference>
<accession>A0A1I3VZK4</accession>
<dbReference type="Proteomes" id="UP000198635">
    <property type="component" value="Unassembled WGS sequence"/>
</dbReference>
<feature type="domain" description="Glycosyltransferase subfamily 4-like N-terminal" evidence="1">
    <location>
        <begin position="12"/>
        <end position="112"/>
    </location>
</feature>
<dbReference type="Pfam" id="PF13439">
    <property type="entry name" value="Glyco_transf_4"/>
    <property type="match status" value="1"/>
</dbReference>
<name>A0A1I3VZK4_9BACT</name>
<dbReference type="OrthoDB" id="9790710at2"/>
<evidence type="ECO:0000313" key="3">
    <source>
        <dbReference type="Proteomes" id="UP000198635"/>
    </source>
</evidence>
<dbReference type="EMBL" id="FORX01000011">
    <property type="protein sequence ID" value="SFJ99656.1"/>
    <property type="molecule type" value="Genomic_DNA"/>
</dbReference>
<dbReference type="SUPFAM" id="SSF53756">
    <property type="entry name" value="UDP-Glycosyltransferase/glycogen phosphorylase"/>
    <property type="match status" value="1"/>
</dbReference>
<protein>
    <submittedName>
        <fullName evidence="2">Glycosyltransferase involved in cell wall bisynthesis</fullName>
    </submittedName>
</protein>